<keyword evidence="4" id="KW-1185">Reference proteome</keyword>
<reference evidence="3" key="1">
    <citation type="submission" date="2020-01" db="EMBL/GenBank/DDBJ databases">
        <title>Identification and distribution of gene clusters putatively required for synthesis of sphingolipid metabolism inhibitors in phylogenetically diverse species of the filamentous fungus Fusarium.</title>
        <authorList>
            <person name="Kim H.-S."/>
            <person name="Busman M."/>
            <person name="Brown D.W."/>
            <person name="Divon H."/>
            <person name="Uhlig S."/>
            <person name="Proctor R.H."/>
        </authorList>
    </citation>
    <scope>NUCLEOTIDE SEQUENCE</scope>
    <source>
        <strain evidence="3">NRRL 53441</strain>
    </source>
</reference>
<evidence type="ECO:0000256" key="1">
    <source>
        <dbReference type="SAM" id="MobiDB-lite"/>
    </source>
</evidence>
<dbReference type="InterPro" id="IPR021840">
    <property type="entry name" value="DUF3433"/>
</dbReference>
<keyword evidence="2" id="KW-1133">Transmembrane helix</keyword>
<feature type="transmembrane region" description="Helical" evidence="2">
    <location>
        <begin position="249"/>
        <end position="267"/>
    </location>
</feature>
<feature type="region of interest" description="Disordered" evidence="1">
    <location>
        <begin position="80"/>
        <end position="102"/>
    </location>
</feature>
<evidence type="ECO:0000313" key="4">
    <source>
        <dbReference type="Proteomes" id="UP000605986"/>
    </source>
</evidence>
<sequence length="405" mass="43191">MESSSRSWKPVSLRLPTLLIYLGFVVTLIILLESASLALPKSQISDDETEPTNDTVIETLAEIVATSTEAYGYRIRSTPTFEPSSEFETRDGSPILPRGDPNAPTAPAPNIGWLLLDGDGWLSAGTAYFIGTFLPTPIASIFAIPWKIIDLEAKSLEPFAQLARPGGGTASQTLLLQYNGASGLVSAFVGIFTGHSAVAFSTYLMYGAALLTPLAAESVHLALRGECLQDSTKHCTATLQASNPVIRTAQALLAAMTCFVIAYIILLRGRIFGASSDPRSILGIASHSLNPYLGACFQKTFLGPDGMFSATCAARALGNRRFEFGYVTYPSGQQEYGIVVDDGVGDAYQMLGALTPKADWKVSSFSSISGILVKVISFAPGEEVASCLNPQPLSKFLEEPLIDLL</sequence>
<dbReference type="EMBL" id="JAADJG010000008">
    <property type="protein sequence ID" value="KAF4457936.1"/>
    <property type="molecule type" value="Genomic_DNA"/>
</dbReference>
<gene>
    <name evidence="3" type="ORF">F53441_289</name>
</gene>
<dbReference type="Pfam" id="PF11915">
    <property type="entry name" value="DUF3433"/>
    <property type="match status" value="1"/>
</dbReference>
<dbReference type="Proteomes" id="UP000605986">
    <property type="component" value="Unassembled WGS sequence"/>
</dbReference>
<dbReference type="PANTHER" id="PTHR37544:SF3">
    <property type="entry name" value="SPRAY"/>
    <property type="match status" value="1"/>
</dbReference>
<name>A0A8H4P6J0_9HYPO</name>
<evidence type="ECO:0000256" key="2">
    <source>
        <dbReference type="SAM" id="Phobius"/>
    </source>
</evidence>
<feature type="transmembrane region" description="Helical" evidence="2">
    <location>
        <begin position="184"/>
        <end position="206"/>
    </location>
</feature>
<comment type="caution">
    <text evidence="3">The sequence shown here is derived from an EMBL/GenBank/DDBJ whole genome shotgun (WGS) entry which is preliminary data.</text>
</comment>
<keyword evidence="2" id="KW-0812">Transmembrane</keyword>
<keyword evidence="2" id="KW-0472">Membrane</keyword>
<organism evidence="3 4">
    <name type="scientific">Fusarium austroafricanum</name>
    <dbReference type="NCBI Taxonomy" id="2364996"/>
    <lineage>
        <taxon>Eukaryota</taxon>
        <taxon>Fungi</taxon>
        <taxon>Dikarya</taxon>
        <taxon>Ascomycota</taxon>
        <taxon>Pezizomycotina</taxon>
        <taxon>Sordariomycetes</taxon>
        <taxon>Hypocreomycetidae</taxon>
        <taxon>Hypocreales</taxon>
        <taxon>Nectriaceae</taxon>
        <taxon>Fusarium</taxon>
        <taxon>Fusarium concolor species complex</taxon>
    </lineage>
</organism>
<evidence type="ECO:0000313" key="3">
    <source>
        <dbReference type="EMBL" id="KAF4457936.1"/>
    </source>
</evidence>
<dbReference type="AlphaFoldDB" id="A0A8H4P6J0"/>
<protein>
    <submittedName>
        <fullName evidence="3">Uncharacterized protein</fullName>
    </submittedName>
</protein>
<dbReference type="OrthoDB" id="5428901at2759"/>
<accession>A0A8H4P6J0</accession>
<feature type="transmembrane region" description="Helical" evidence="2">
    <location>
        <begin position="12"/>
        <end position="32"/>
    </location>
</feature>
<proteinExistence type="predicted"/>
<feature type="transmembrane region" description="Helical" evidence="2">
    <location>
        <begin position="121"/>
        <end position="144"/>
    </location>
</feature>
<dbReference type="PANTHER" id="PTHR37544">
    <property type="entry name" value="SPRAY-RELATED"/>
    <property type="match status" value="1"/>
</dbReference>